<dbReference type="RefSeq" id="WP_370442935.1">
    <property type="nucleotide sequence ID" value="NZ_JBGFTU010000027.1"/>
</dbReference>
<accession>A0ABV4H565</accession>
<dbReference type="PANTHER" id="PTHR46401">
    <property type="entry name" value="GLYCOSYLTRANSFERASE WBBK-RELATED"/>
    <property type="match status" value="1"/>
</dbReference>
<evidence type="ECO:0000256" key="1">
    <source>
        <dbReference type="ARBA" id="ARBA00022679"/>
    </source>
</evidence>
<dbReference type="EC" id="2.4.-.-" evidence="2"/>
<gene>
    <name evidence="2" type="ORF">AB2L27_18330</name>
</gene>
<keyword evidence="2" id="KW-0328">Glycosyltransferase</keyword>
<dbReference type="Pfam" id="PF13692">
    <property type="entry name" value="Glyco_trans_1_4"/>
    <property type="match status" value="1"/>
</dbReference>
<protein>
    <submittedName>
        <fullName evidence="2">Glycosyltransferase</fullName>
        <ecNumber evidence="2">2.4.-.-</ecNumber>
    </submittedName>
</protein>
<name>A0ABV4H565_9ACTN</name>
<organism evidence="2 3">
    <name type="scientific">Kineococcus halophytocola</name>
    <dbReference type="NCBI Taxonomy" id="3234027"/>
    <lineage>
        <taxon>Bacteria</taxon>
        <taxon>Bacillati</taxon>
        <taxon>Actinomycetota</taxon>
        <taxon>Actinomycetes</taxon>
        <taxon>Kineosporiales</taxon>
        <taxon>Kineosporiaceae</taxon>
        <taxon>Kineococcus</taxon>
    </lineage>
</organism>
<keyword evidence="3" id="KW-1185">Reference proteome</keyword>
<keyword evidence="1 2" id="KW-0808">Transferase</keyword>
<dbReference type="GO" id="GO:0016757">
    <property type="term" value="F:glycosyltransferase activity"/>
    <property type="evidence" value="ECO:0007669"/>
    <property type="project" value="UniProtKB-KW"/>
</dbReference>
<evidence type="ECO:0000313" key="2">
    <source>
        <dbReference type="EMBL" id="MEZ0166720.1"/>
    </source>
</evidence>
<comment type="caution">
    <text evidence="2">The sequence shown here is derived from an EMBL/GenBank/DDBJ whole genome shotgun (WGS) entry which is preliminary data.</text>
</comment>
<proteinExistence type="predicted"/>
<dbReference type="Gene3D" id="3.40.50.2000">
    <property type="entry name" value="Glycogen Phosphorylase B"/>
    <property type="match status" value="1"/>
</dbReference>
<dbReference type="SUPFAM" id="SSF53756">
    <property type="entry name" value="UDP-Glycosyltransferase/glycogen phosphorylase"/>
    <property type="match status" value="1"/>
</dbReference>
<dbReference type="Proteomes" id="UP001565927">
    <property type="component" value="Unassembled WGS sequence"/>
</dbReference>
<evidence type="ECO:0000313" key="3">
    <source>
        <dbReference type="Proteomes" id="UP001565927"/>
    </source>
</evidence>
<reference evidence="2 3" key="1">
    <citation type="submission" date="2024-07" db="EMBL/GenBank/DDBJ databases">
        <authorList>
            <person name="Thanompreechachai J."/>
            <person name="Duangmal K."/>
        </authorList>
    </citation>
    <scope>NUCLEOTIDE SEQUENCE [LARGE SCALE GENOMIC DNA]</scope>
    <source>
        <strain evidence="2 3">LSe6-4</strain>
    </source>
</reference>
<dbReference type="EMBL" id="JBGFTU010000027">
    <property type="protein sequence ID" value="MEZ0166720.1"/>
    <property type="molecule type" value="Genomic_DNA"/>
</dbReference>
<sequence>MRFLLAPDLSAPTGGNRYDAELLARGVARHVVVGSPAGSLESALGEVPEGSAVLLDGLVASAHPDVLAAHTGRVRLVLLVHLLRADDVPAEPVLAQEVRSLRLVDAVVVPSRSAARRVHEVSGVRAVVAEPGTGPARPSVARGAHRLLSVGTVGARKGQRIAAEAVARLGAPWTLRCAGTVVEGFSAPGTTLLGPLDHAALQAEWDRADLHVLLSGAEPYGMAVAEGLARGVPSLVADRGELPDLVGAAGVVVEPDVDAVCAALERWAASPGLRFAARRAAADRELSTWDETARIVRETL</sequence>
<dbReference type="PANTHER" id="PTHR46401:SF2">
    <property type="entry name" value="GLYCOSYLTRANSFERASE WBBK-RELATED"/>
    <property type="match status" value="1"/>
</dbReference>